<comment type="caution">
    <text evidence="2">The sequence shown here is derived from an EMBL/GenBank/DDBJ whole genome shotgun (WGS) entry which is preliminary data.</text>
</comment>
<dbReference type="AlphaFoldDB" id="A0A9D4H0T5"/>
<gene>
    <name evidence="2" type="ORF">DPMN_126799</name>
</gene>
<protein>
    <submittedName>
        <fullName evidence="2">Uncharacterized protein</fullName>
    </submittedName>
</protein>
<dbReference type="EMBL" id="JAIWYP010000005">
    <property type="protein sequence ID" value="KAH3824939.1"/>
    <property type="molecule type" value="Genomic_DNA"/>
</dbReference>
<sequence length="55" mass="6154">MDCGVTALPVDKLDFLGVIFLTVGVCSNVMQAAETKRLLKRREQEKKGVILLYEN</sequence>
<accession>A0A9D4H0T5</accession>
<keyword evidence="1" id="KW-0472">Membrane</keyword>
<name>A0A9D4H0T5_DREPO</name>
<keyword evidence="3" id="KW-1185">Reference proteome</keyword>
<reference evidence="2" key="1">
    <citation type="journal article" date="2019" name="bioRxiv">
        <title>The Genome of the Zebra Mussel, Dreissena polymorpha: A Resource for Invasive Species Research.</title>
        <authorList>
            <person name="McCartney M.A."/>
            <person name="Auch B."/>
            <person name="Kono T."/>
            <person name="Mallez S."/>
            <person name="Zhang Y."/>
            <person name="Obille A."/>
            <person name="Becker A."/>
            <person name="Abrahante J.E."/>
            <person name="Garbe J."/>
            <person name="Badalamenti J.P."/>
            <person name="Herman A."/>
            <person name="Mangelson H."/>
            <person name="Liachko I."/>
            <person name="Sullivan S."/>
            <person name="Sone E.D."/>
            <person name="Koren S."/>
            <person name="Silverstein K.A.T."/>
            <person name="Beckman K.B."/>
            <person name="Gohl D.M."/>
        </authorList>
    </citation>
    <scope>NUCLEOTIDE SEQUENCE</scope>
    <source>
        <strain evidence="2">Duluth1</strain>
        <tissue evidence="2">Whole animal</tissue>
    </source>
</reference>
<evidence type="ECO:0000256" key="1">
    <source>
        <dbReference type="SAM" id="Phobius"/>
    </source>
</evidence>
<evidence type="ECO:0000313" key="2">
    <source>
        <dbReference type="EMBL" id="KAH3824939.1"/>
    </source>
</evidence>
<keyword evidence="1" id="KW-1133">Transmembrane helix</keyword>
<reference evidence="2" key="2">
    <citation type="submission" date="2020-11" db="EMBL/GenBank/DDBJ databases">
        <authorList>
            <person name="McCartney M.A."/>
            <person name="Auch B."/>
            <person name="Kono T."/>
            <person name="Mallez S."/>
            <person name="Becker A."/>
            <person name="Gohl D.M."/>
            <person name="Silverstein K.A.T."/>
            <person name="Koren S."/>
            <person name="Bechman K.B."/>
            <person name="Herman A."/>
            <person name="Abrahante J.E."/>
            <person name="Garbe J."/>
        </authorList>
    </citation>
    <scope>NUCLEOTIDE SEQUENCE</scope>
    <source>
        <strain evidence="2">Duluth1</strain>
        <tissue evidence="2">Whole animal</tissue>
    </source>
</reference>
<dbReference type="Proteomes" id="UP000828390">
    <property type="component" value="Unassembled WGS sequence"/>
</dbReference>
<evidence type="ECO:0000313" key="3">
    <source>
        <dbReference type="Proteomes" id="UP000828390"/>
    </source>
</evidence>
<organism evidence="2 3">
    <name type="scientific">Dreissena polymorpha</name>
    <name type="common">Zebra mussel</name>
    <name type="synonym">Mytilus polymorpha</name>
    <dbReference type="NCBI Taxonomy" id="45954"/>
    <lineage>
        <taxon>Eukaryota</taxon>
        <taxon>Metazoa</taxon>
        <taxon>Spiralia</taxon>
        <taxon>Lophotrochozoa</taxon>
        <taxon>Mollusca</taxon>
        <taxon>Bivalvia</taxon>
        <taxon>Autobranchia</taxon>
        <taxon>Heteroconchia</taxon>
        <taxon>Euheterodonta</taxon>
        <taxon>Imparidentia</taxon>
        <taxon>Neoheterodontei</taxon>
        <taxon>Myida</taxon>
        <taxon>Dreissenoidea</taxon>
        <taxon>Dreissenidae</taxon>
        <taxon>Dreissena</taxon>
    </lineage>
</organism>
<proteinExistence type="predicted"/>
<feature type="transmembrane region" description="Helical" evidence="1">
    <location>
        <begin position="15"/>
        <end position="33"/>
    </location>
</feature>
<keyword evidence="1" id="KW-0812">Transmembrane</keyword>